<gene>
    <name evidence="2" type="ORF">METZ01_LOCUS349564</name>
</gene>
<feature type="non-terminal residue" evidence="2">
    <location>
        <position position="1"/>
    </location>
</feature>
<dbReference type="Gene3D" id="3.40.250.10">
    <property type="entry name" value="Rhodanese-like domain"/>
    <property type="match status" value="1"/>
</dbReference>
<accession>A0A382RH35</accession>
<dbReference type="PROSITE" id="PS50206">
    <property type="entry name" value="RHODANESE_3"/>
    <property type="match status" value="1"/>
</dbReference>
<dbReference type="CDD" id="cd00158">
    <property type="entry name" value="RHOD"/>
    <property type="match status" value="1"/>
</dbReference>
<organism evidence="2">
    <name type="scientific">marine metagenome</name>
    <dbReference type="NCBI Taxonomy" id="408172"/>
    <lineage>
        <taxon>unclassified sequences</taxon>
        <taxon>metagenomes</taxon>
        <taxon>ecological metagenomes</taxon>
    </lineage>
</organism>
<dbReference type="InterPro" id="IPR001763">
    <property type="entry name" value="Rhodanese-like_dom"/>
</dbReference>
<sequence>VPAQIDKLELATDDSIAVVCGAGNRSSTAISLLLRYGYTDLYNVTGGMTAWEDTSLPMVDGQGKACNI</sequence>
<dbReference type="EMBL" id="UINC01121500">
    <property type="protein sequence ID" value="SVC96710.1"/>
    <property type="molecule type" value="Genomic_DNA"/>
</dbReference>
<proteinExistence type="predicted"/>
<dbReference type="InterPro" id="IPR036873">
    <property type="entry name" value="Rhodanese-like_dom_sf"/>
</dbReference>
<dbReference type="Pfam" id="PF00581">
    <property type="entry name" value="Rhodanese"/>
    <property type="match status" value="1"/>
</dbReference>
<evidence type="ECO:0000313" key="2">
    <source>
        <dbReference type="EMBL" id="SVC96710.1"/>
    </source>
</evidence>
<dbReference type="SUPFAM" id="SSF52821">
    <property type="entry name" value="Rhodanese/Cell cycle control phosphatase"/>
    <property type="match status" value="1"/>
</dbReference>
<evidence type="ECO:0000259" key="1">
    <source>
        <dbReference type="PROSITE" id="PS50206"/>
    </source>
</evidence>
<protein>
    <recommendedName>
        <fullName evidence="1">Rhodanese domain-containing protein</fullName>
    </recommendedName>
</protein>
<name>A0A382RH35_9ZZZZ</name>
<feature type="domain" description="Rhodanese" evidence="1">
    <location>
        <begin position="1"/>
        <end position="60"/>
    </location>
</feature>
<reference evidence="2" key="1">
    <citation type="submission" date="2018-05" db="EMBL/GenBank/DDBJ databases">
        <authorList>
            <person name="Lanie J.A."/>
            <person name="Ng W.-L."/>
            <person name="Kazmierczak K.M."/>
            <person name="Andrzejewski T.M."/>
            <person name="Davidsen T.M."/>
            <person name="Wayne K.J."/>
            <person name="Tettelin H."/>
            <person name="Glass J.I."/>
            <person name="Rusch D."/>
            <person name="Podicherti R."/>
            <person name="Tsui H.-C.T."/>
            <person name="Winkler M.E."/>
        </authorList>
    </citation>
    <scope>NUCLEOTIDE SEQUENCE</scope>
</reference>
<dbReference type="AlphaFoldDB" id="A0A382RH35"/>